<name>A0ABN9UF05_9DINO</name>
<feature type="non-terminal residue" evidence="1">
    <location>
        <position position="434"/>
    </location>
</feature>
<accession>A0ABN9UF05</accession>
<reference evidence="1" key="1">
    <citation type="submission" date="2023-10" db="EMBL/GenBank/DDBJ databases">
        <authorList>
            <person name="Chen Y."/>
            <person name="Shah S."/>
            <person name="Dougan E. K."/>
            <person name="Thang M."/>
            <person name="Chan C."/>
        </authorList>
    </citation>
    <scope>NUCLEOTIDE SEQUENCE [LARGE SCALE GENOMIC DNA]</scope>
</reference>
<organism evidence="1 2">
    <name type="scientific">Prorocentrum cordatum</name>
    <dbReference type="NCBI Taxonomy" id="2364126"/>
    <lineage>
        <taxon>Eukaryota</taxon>
        <taxon>Sar</taxon>
        <taxon>Alveolata</taxon>
        <taxon>Dinophyceae</taxon>
        <taxon>Prorocentrales</taxon>
        <taxon>Prorocentraceae</taxon>
        <taxon>Prorocentrum</taxon>
    </lineage>
</organism>
<gene>
    <name evidence="1" type="ORF">PCOR1329_LOCUS48008</name>
</gene>
<dbReference type="EMBL" id="CAUYUJ010015790">
    <property type="protein sequence ID" value="CAK0858128.1"/>
    <property type="molecule type" value="Genomic_DNA"/>
</dbReference>
<keyword evidence="2" id="KW-1185">Reference proteome</keyword>
<proteinExistence type="predicted"/>
<protein>
    <submittedName>
        <fullName evidence="1">Uncharacterized protein</fullName>
    </submittedName>
</protein>
<evidence type="ECO:0000313" key="1">
    <source>
        <dbReference type="EMBL" id="CAK0858128.1"/>
    </source>
</evidence>
<dbReference type="Proteomes" id="UP001189429">
    <property type="component" value="Unassembled WGS sequence"/>
</dbReference>
<comment type="caution">
    <text evidence="1">The sequence shown here is derived from an EMBL/GenBank/DDBJ whole genome shotgun (WGS) entry which is preliminary data.</text>
</comment>
<feature type="non-terminal residue" evidence="1">
    <location>
        <position position="1"/>
    </location>
</feature>
<evidence type="ECO:0000313" key="2">
    <source>
        <dbReference type="Proteomes" id="UP001189429"/>
    </source>
</evidence>
<sequence length="434" mass="46275">VLDDFRPDVARPVAAIPEGEGVVEPCWDPLLNPRGPRNRGRLVDLHRRLAARGLAGGRRRHKACVSTFFVAKKSGDIRMVVDARQPNQLHKLLSRSVLVSGEARGSINLLGAVDASPEDLADFDGCNESLCAGSVDLIDGVSQFADPSWGSWMCFDVQVTADELGIGTIYDEKLKRRVRVAPDEPIWPCFAALPMGWGWALWICREVLVDAMDVAGLPRGGWAPCVDDGNLVSLGASAISDGLDELTDELDRRGLRWRELERAQPGLVIPGIVLDGRDGGAQAPLEARVAALSLAAPRAAGALAGAPAAAADRRLMRYFSVLRPGLSVLGACCAFIGDGELAPVARLPADVLGGLATAAGFVFLAEGYAVCEARLGPREVLATARWRERRRFVAAEAEVAPDDELYAGRAAGFTDQSEPLLFVRVVCAAAFAVP</sequence>